<protein>
    <submittedName>
        <fullName evidence="1">CYFA0S01e08878g1_1</fullName>
    </submittedName>
</protein>
<dbReference type="VEuPathDB" id="FungiDB:BON22_0449"/>
<dbReference type="GO" id="GO:0005737">
    <property type="term" value="C:cytoplasm"/>
    <property type="evidence" value="ECO:0007669"/>
    <property type="project" value="TreeGrafter"/>
</dbReference>
<dbReference type="InterPro" id="IPR013726">
    <property type="entry name" value="Mitofissin"/>
</dbReference>
<accession>A0A061AI56</accession>
<dbReference type="EMBL" id="LK052886">
    <property type="protein sequence ID" value="CDR37248.1"/>
    <property type="molecule type" value="Genomic_DNA"/>
</dbReference>
<dbReference type="PANTHER" id="PTHR28075">
    <property type="entry name" value="CHROMOSOME 16, WHOLE GENOME SHOTGUN SEQUENCE"/>
    <property type="match status" value="1"/>
</dbReference>
<reference evidence="1" key="1">
    <citation type="journal article" date="2014" name="Genome Announc.">
        <title>Genome sequence of the yeast Cyberlindnera fabianii (Hansenula fabianii).</title>
        <authorList>
            <person name="Freel K.C."/>
            <person name="Sarilar V."/>
            <person name="Neuveglise C."/>
            <person name="Devillers H."/>
            <person name="Friedrich A."/>
            <person name="Schacherer J."/>
        </authorList>
    </citation>
    <scope>NUCLEOTIDE SEQUENCE</scope>
    <source>
        <strain evidence="1">YJS4271</strain>
    </source>
</reference>
<gene>
    <name evidence="1" type="ORF">CYFA0S_01e08878g</name>
</gene>
<organism evidence="1">
    <name type="scientific">Cyberlindnera fabianii</name>
    <name type="common">Yeast</name>
    <name type="synonym">Hansenula fabianii</name>
    <dbReference type="NCBI Taxonomy" id="36022"/>
    <lineage>
        <taxon>Eukaryota</taxon>
        <taxon>Fungi</taxon>
        <taxon>Dikarya</taxon>
        <taxon>Ascomycota</taxon>
        <taxon>Saccharomycotina</taxon>
        <taxon>Saccharomycetes</taxon>
        <taxon>Phaffomycetales</taxon>
        <taxon>Phaffomycetaceae</taxon>
        <taxon>Cyberlindnera</taxon>
    </lineage>
</organism>
<dbReference type="PhylomeDB" id="A0A061AI56"/>
<dbReference type="Pfam" id="PF08520">
    <property type="entry name" value="Mitofissin"/>
    <property type="match status" value="1"/>
</dbReference>
<evidence type="ECO:0000313" key="1">
    <source>
        <dbReference type="EMBL" id="CDR37248.1"/>
    </source>
</evidence>
<name>A0A061AI56_CYBFA</name>
<sequence length="72" mass="7912">MTLFGKAIHLGIDAIIISTALAGIRRNTGLAPKTDIFGKDIQPYFQKVLDSGDYVYDTTVGIMNNSGYFVRK</sequence>
<dbReference type="PANTHER" id="PTHR28075:SF1">
    <property type="entry name" value="DUF1748-DOMAIN-CONTAINING PROTEIN"/>
    <property type="match status" value="1"/>
</dbReference>
<dbReference type="AlphaFoldDB" id="A0A061AI56"/>
<dbReference type="OrthoDB" id="16824at2759"/>
<proteinExistence type="predicted"/>